<feature type="region of interest" description="Disordered" evidence="1">
    <location>
        <begin position="222"/>
        <end position="285"/>
    </location>
</feature>
<organism evidence="2 3">
    <name type="scientific">Plasmodium ovale curtisi</name>
    <dbReference type="NCBI Taxonomy" id="864141"/>
    <lineage>
        <taxon>Eukaryota</taxon>
        <taxon>Sar</taxon>
        <taxon>Alveolata</taxon>
        <taxon>Apicomplexa</taxon>
        <taxon>Aconoidasida</taxon>
        <taxon>Haemosporida</taxon>
        <taxon>Plasmodiidae</taxon>
        <taxon>Plasmodium</taxon>
        <taxon>Plasmodium (Plasmodium)</taxon>
    </lineage>
</organism>
<dbReference type="VEuPathDB" id="PlasmoDB:PocGH01_05029500"/>
<evidence type="ECO:0000313" key="3">
    <source>
        <dbReference type="Proteomes" id="UP000078560"/>
    </source>
</evidence>
<feature type="compositionally biased region" description="Basic and acidic residues" evidence="1">
    <location>
        <begin position="103"/>
        <end position="112"/>
    </location>
</feature>
<dbReference type="AlphaFoldDB" id="A0A1A8VL13"/>
<feature type="region of interest" description="Disordered" evidence="1">
    <location>
        <begin position="140"/>
        <end position="160"/>
    </location>
</feature>
<reference evidence="3" key="1">
    <citation type="submission" date="2016-05" db="EMBL/GenBank/DDBJ databases">
        <authorList>
            <person name="Naeem Raeece"/>
        </authorList>
    </citation>
    <scope>NUCLEOTIDE SEQUENCE [LARGE SCALE GENOMIC DNA]</scope>
</reference>
<gene>
    <name evidence="2" type="ORF">POVCU2_0009480</name>
</gene>
<evidence type="ECO:0000256" key="1">
    <source>
        <dbReference type="SAM" id="MobiDB-lite"/>
    </source>
</evidence>
<protein>
    <submittedName>
        <fullName evidence="2">Uncharacterized protein</fullName>
    </submittedName>
</protein>
<name>A0A1A8VL13_PLAOA</name>
<feature type="region of interest" description="Disordered" evidence="1">
    <location>
        <begin position="54"/>
        <end position="112"/>
    </location>
</feature>
<sequence>MMVNAYKKSKKMSIGMYYSKDYFSRRWNDCYTYNKYKGYNYYYKLHNHGKMVGSEVQDGQKGREKEKGEERDGKRNVEKEEGHNKKIVYVKNNGDNSRRMSKGCKEKENVEAKEKKTELDKKKCIIKILKRPTVVAKNETNVSKPVGGGNTNNGSTNVEKEKHNSFMNGELKKDVEDAKKEKSGKKKAASKFLTKEKKNKDGFKFTSTQELFNLLLKDVKEDNTASNEEETLLTRSDMMDSTKKRSNQSKTELNNKVVRMKTETKNDEEEGEKKNKKKKITKEGVDSRRKYDGNNAIGICMIGEKDDGVKKANGNGEGRQGAETDKVIALRGSRAPMVSSNSGNNGGGKCYTQKKAENNSVVNGKKILKLLKGMESNKCYATKKAVGGGENNYVKFSSSNYPSSVSNSSLPKHVSKVDLCKSSSLKNGDLKKIKKEEEEGLFVIPLYMRSPKPEQIPIPVYLSEDVLKRVENVEGGESASGSNGREEKLGGSFPETNVHVFLDRDNSVGMIGGEGEGSGGMAPVENSPSKMHKDKATMSQIGKAKNYGKIVRDTVNLNLVNSSKEKEIGLNFAKRNAEKKKKKTYLSKKYQHISFNLEHNNLKLNYDVLDLGNVKSSNRGYNVHSTSPYGKTSNYNYGCNLHKSGKNFKVDKYFYNRKYKLKTAYLSDGQRSKNFYLLKNVKIAAY</sequence>
<accession>A0A1A8VL13</accession>
<dbReference type="Proteomes" id="UP000078560">
    <property type="component" value="Unassembled WGS sequence"/>
</dbReference>
<dbReference type="EMBL" id="FLQU01000140">
    <property type="protein sequence ID" value="SBS81267.1"/>
    <property type="molecule type" value="Genomic_DNA"/>
</dbReference>
<feature type="compositionally biased region" description="Basic and acidic residues" evidence="1">
    <location>
        <begin position="58"/>
        <end position="84"/>
    </location>
</feature>
<evidence type="ECO:0000313" key="2">
    <source>
        <dbReference type="EMBL" id="SBS81267.1"/>
    </source>
</evidence>
<proteinExistence type="predicted"/>